<reference evidence="8 9" key="1">
    <citation type="submission" date="2018-11" db="EMBL/GenBank/DDBJ databases">
        <title>Genome sequence of Apiotrichum porosum DSM 27194.</title>
        <authorList>
            <person name="Aliyu H."/>
            <person name="Gorte O."/>
            <person name="Ochsenreither K."/>
        </authorList>
    </citation>
    <scope>NUCLEOTIDE SEQUENCE [LARGE SCALE GENOMIC DNA]</scope>
    <source>
        <strain evidence="8 9">DSM 27194</strain>
    </source>
</reference>
<dbReference type="Gene3D" id="3.10.20.90">
    <property type="entry name" value="Phosphatidylinositol 3-kinase Catalytic Subunit, Chain A, domain 1"/>
    <property type="match status" value="1"/>
</dbReference>
<dbReference type="OrthoDB" id="10254930at2759"/>
<keyword evidence="4" id="KW-0479">Metal-binding</keyword>
<feature type="compositionally biased region" description="Basic and acidic residues" evidence="5">
    <location>
        <begin position="184"/>
        <end position="202"/>
    </location>
</feature>
<organism evidence="8 9">
    <name type="scientific">Apiotrichum porosum</name>
    <dbReference type="NCBI Taxonomy" id="105984"/>
    <lineage>
        <taxon>Eukaryota</taxon>
        <taxon>Fungi</taxon>
        <taxon>Dikarya</taxon>
        <taxon>Basidiomycota</taxon>
        <taxon>Agaricomycotina</taxon>
        <taxon>Tremellomycetes</taxon>
        <taxon>Trichosporonales</taxon>
        <taxon>Trichosporonaceae</taxon>
        <taxon>Apiotrichum</taxon>
    </lineage>
</organism>
<dbReference type="GeneID" id="39589683"/>
<gene>
    <name evidence="8" type="ORF">EHS24_005140</name>
</gene>
<dbReference type="InterPro" id="IPR009060">
    <property type="entry name" value="UBA-like_sf"/>
</dbReference>
<dbReference type="PROSITE" id="PS00028">
    <property type="entry name" value="ZINC_FINGER_C2H2_1"/>
    <property type="match status" value="1"/>
</dbReference>
<dbReference type="PANTHER" id="PTHR46340">
    <property type="entry name" value="UBX DOMAIN-CONTAINING PROTEIN 1"/>
    <property type="match status" value="1"/>
</dbReference>
<feature type="region of interest" description="Disordered" evidence="5">
    <location>
        <begin position="140"/>
        <end position="227"/>
    </location>
</feature>
<dbReference type="GO" id="GO:0036435">
    <property type="term" value="F:K48-linked polyubiquitin modification-dependent protein binding"/>
    <property type="evidence" value="ECO:0007669"/>
    <property type="project" value="TreeGrafter"/>
</dbReference>
<dbReference type="STRING" id="105984.A0A427Y717"/>
<evidence type="ECO:0000313" key="9">
    <source>
        <dbReference type="Proteomes" id="UP000279236"/>
    </source>
</evidence>
<dbReference type="GO" id="GO:0005634">
    <property type="term" value="C:nucleus"/>
    <property type="evidence" value="ECO:0007669"/>
    <property type="project" value="TreeGrafter"/>
</dbReference>
<dbReference type="GO" id="GO:1903094">
    <property type="term" value="P:negative regulation of protein K48-linked deubiquitination"/>
    <property type="evidence" value="ECO:0007669"/>
    <property type="project" value="TreeGrafter"/>
</dbReference>
<dbReference type="GO" id="GO:0008270">
    <property type="term" value="F:zinc ion binding"/>
    <property type="evidence" value="ECO:0007669"/>
    <property type="project" value="UniProtKB-KW"/>
</dbReference>
<keyword evidence="3" id="KW-0175">Coiled coil</keyword>
<dbReference type="PROSITE" id="PS50157">
    <property type="entry name" value="ZINC_FINGER_C2H2_2"/>
    <property type="match status" value="1"/>
</dbReference>
<accession>A0A427Y717</accession>
<keyword evidence="2" id="KW-0963">Cytoplasm</keyword>
<dbReference type="InterPro" id="IPR029071">
    <property type="entry name" value="Ubiquitin-like_domsf"/>
</dbReference>
<feature type="region of interest" description="Disordered" evidence="5">
    <location>
        <begin position="81"/>
        <end position="107"/>
    </location>
</feature>
<dbReference type="PANTHER" id="PTHR46340:SF1">
    <property type="entry name" value="UBX DOMAIN-CONTAINING PROTEIN 1"/>
    <property type="match status" value="1"/>
</dbReference>
<feature type="compositionally biased region" description="Low complexity" evidence="5">
    <location>
        <begin position="203"/>
        <end position="221"/>
    </location>
</feature>
<evidence type="ECO:0000259" key="7">
    <source>
        <dbReference type="PROSITE" id="PS50157"/>
    </source>
</evidence>
<evidence type="ECO:0000256" key="1">
    <source>
        <dbReference type="ARBA" id="ARBA00004496"/>
    </source>
</evidence>
<dbReference type="Proteomes" id="UP000279236">
    <property type="component" value="Unassembled WGS sequence"/>
</dbReference>
<dbReference type="Pfam" id="PF00789">
    <property type="entry name" value="UBX"/>
    <property type="match status" value="1"/>
</dbReference>
<evidence type="ECO:0000259" key="6">
    <source>
        <dbReference type="PROSITE" id="PS50033"/>
    </source>
</evidence>
<dbReference type="SUPFAM" id="SSF54236">
    <property type="entry name" value="Ubiquitin-like"/>
    <property type="match status" value="1"/>
</dbReference>
<evidence type="ECO:0000256" key="2">
    <source>
        <dbReference type="ARBA" id="ARBA00022490"/>
    </source>
</evidence>
<dbReference type="Gene3D" id="1.10.8.10">
    <property type="entry name" value="DNA helicase RuvA subunit, C-terminal domain"/>
    <property type="match status" value="1"/>
</dbReference>
<dbReference type="SUPFAM" id="SSF46934">
    <property type="entry name" value="UBA-like"/>
    <property type="match status" value="1"/>
</dbReference>
<evidence type="ECO:0000313" key="8">
    <source>
        <dbReference type="EMBL" id="RSH86862.1"/>
    </source>
</evidence>
<feature type="domain" description="C2H2-type" evidence="7">
    <location>
        <begin position="65"/>
        <end position="94"/>
    </location>
</feature>
<evidence type="ECO:0000256" key="5">
    <source>
        <dbReference type="SAM" id="MobiDB-lite"/>
    </source>
</evidence>
<evidence type="ECO:0008006" key="10">
    <source>
        <dbReference type="Google" id="ProtNLM"/>
    </source>
</evidence>
<feature type="compositionally biased region" description="Basic and acidic residues" evidence="5">
    <location>
        <begin position="97"/>
        <end position="107"/>
    </location>
</feature>
<evidence type="ECO:0000256" key="4">
    <source>
        <dbReference type="PROSITE-ProRule" id="PRU00042"/>
    </source>
</evidence>
<dbReference type="AlphaFoldDB" id="A0A427Y717"/>
<dbReference type="GO" id="GO:0032435">
    <property type="term" value="P:negative regulation of proteasomal ubiquitin-dependent protein catabolic process"/>
    <property type="evidence" value="ECO:0007669"/>
    <property type="project" value="TreeGrafter"/>
</dbReference>
<dbReference type="PROSITE" id="PS50033">
    <property type="entry name" value="UBX"/>
    <property type="match status" value="1"/>
</dbReference>
<comment type="subcellular location">
    <subcellularLocation>
        <location evidence="1">Cytoplasm</location>
    </subcellularLocation>
</comment>
<sequence length="308" mass="33891">MSDKETLLGMGFAPERIEWALRATKRAGLQPAMDHILENADKPVPEVGDEDVEEPVPEGAEAKSIKCSECGKVFRSQATAGFHAERTGHEEFEESTEEIKPLTEEEKKEKLAELREKLAAKRAAQSKENEKDQRANEMIRRKAGQDQGAIKEQMQAKELAKDAERKRQEKLEDQRARAAVKAQIEADKRERAEKAAREKAARDGAPMPVAAAPAAAARPAAGKSSDNPETRLQIRLHVGGAPLVKTFPSDNTLVDVAEFVASQNLAYTVDSVTFASTFPRKTFSRDEMRKTLKDNGLTPSAVLMANST</sequence>
<feature type="region of interest" description="Disordered" evidence="5">
    <location>
        <begin position="39"/>
        <end position="62"/>
    </location>
</feature>
<dbReference type="InterPro" id="IPR001012">
    <property type="entry name" value="UBX_dom"/>
</dbReference>
<dbReference type="GO" id="GO:0005737">
    <property type="term" value="C:cytoplasm"/>
    <property type="evidence" value="ECO:0007669"/>
    <property type="project" value="UniProtKB-SubCell"/>
</dbReference>
<name>A0A427Y717_9TREE</name>
<dbReference type="EMBL" id="RSCE01000002">
    <property type="protein sequence ID" value="RSH86862.1"/>
    <property type="molecule type" value="Genomic_DNA"/>
</dbReference>
<feature type="compositionally biased region" description="Basic and acidic residues" evidence="5">
    <location>
        <begin position="154"/>
        <end position="176"/>
    </location>
</feature>
<dbReference type="GO" id="GO:0031397">
    <property type="term" value="P:negative regulation of protein ubiquitination"/>
    <property type="evidence" value="ECO:0007669"/>
    <property type="project" value="TreeGrafter"/>
</dbReference>
<keyword evidence="4" id="KW-0862">Zinc</keyword>
<evidence type="ECO:0000256" key="3">
    <source>
        <dbReference type="ARBA" id="ARBA00023054"/>
    </source>
</evidence>
<keyword evidence="9" id="KW-1185">Reference proteome</keyword>
<feature type="domain" description="UBX" evidence="6">
    <location>
        <begin position="225"/>
        <end position="305"/>
    </location>
</feature>
<comment type="caution">
    <text evidence="8">The sequence shown here is derived from an EMBL/GenBank/DDBJ whole genome shotgun (WGS) entry which is preliminary data.</text>
</comment>
<keyword evidence="4" id="KW-0863">Zinc-finger</keyword>
<dbReference type="RefSeq" id="XP_028479647.1">
    <property type="nucleotide sequence ID" value="XM_028620675.1"/>
</dbReference>
<dbReference type="SMART" id="SM00166">
    <property type="entry name" value="UBX"/>
    <property type="match status" value="1"/>
</dbReference>
<proteinExistence type="predicted"/>
<protein>
    <recommendedName>
        <fullName evidence="10">UBX domain-containing protein</fullName>
    </recommendedName>
</protein>
<feature type="compositionally biased region" description="Acidic residues" evidence="5">
    <location>
        <begin position="47"/>
        <end position="56"/>
    </location>
</feature>
<dbReference type="InterPro" id="IPR013087">
    <property type="entry name" value="Znf_C2H2_type"/>
</dbReference>